<accession>Q0UNV8</accession>
<gene>
    <name evidence="1" type="ORF">SNOG_06556</name>
</gene>
<evidence type="ECO:0000313" key="1">
    <source>
        <dbReference type="EMBL" id="EAT86387.1"/>
    </source>
</evidence>
<organism evidence="1 2">
    <name type="scientific">Phaeosphaeria nodorum (strain SN15 / ATCC MYA-4574 / FGSC 10173)</name>
    <name type="common">Glume blotch fungus</name>
    <name type="synonym">Parastagonospora nodorum</name>
    <dbReference type="NCBI Taxonomy" id="321614"/>
    <lineage>
        <taxon>Eukaryota</taxon>
        <taxon>Fungi</taxon>
        <taxon>Dikarya</taxon>
        <taxon>Ascomycota</taxon>
        <taxon>Pezizomycotina</taxon>
        <taxon>Dothideomycetes</taxon>
        <taxon>Pleosporomycetidae</taxon>
        <taxon>Pleosporales</taxon>
        <taxon>Pleosporineae</taxon>
        <taxon>Phaeosphaeriaceae</taxon>
        <taxon>Parastagonospora</taxon>
    </lineage>
</organism>
<sequence length="44" mass="4878">MPSGIDGRRKTAWQAICHHQSFLHQDAPLHSCSARVGTWKCAGM</sequence>
<dbReference type="AlphaFoldDB" id="Q0UNV8"/>
<proteinExistence type="predicted"/>
<dbReference type="InParanoid" id="Q0UNV8"/>
<dbReference type="EMBL" id="CH445333">
    <property type="protein sequence ID" value="EAT86387.1"/>
    <property type="molecule type" value="Genomic_DNA"/>
</dbReference>
<evidence type="ECO:0000313" key="2">
    <source>
        <dbReference type="Proteomes" id="UP000001055"/>
    </source>
</evidence>
<reference evidence="2" key="1">
    <citation type="journal article" date="2007" name="Plant Cell">
        <title>Dothideomycete-plant interactions illuminated by genome sequencing and EST analysis of the wheat pathogen Stagonospora nodorum.</title>
        <authorList>
            <person name="Hane J.K."/>
            <person name="Lowe R.G."/>
            <person name="Solomon P.S."/>
            <person name="Tan K.C."/>
            <person name="Schoch C.L."/>
            <person name="Spatafora J.W."/>
            <person name="Crous P.W."/>
            <person name="Kodira C."/>
            <person name="Birren B.W."/>
            <person name="Galagan J.E."/>
            <person name="Torriani S.F."/>
            <person name="McDonald B.A."/>
            <person name="Oliver R.P."/>
        </authorList>
    </citation>
    <scope>NUCLEOTIDE SEQUENCE [LARGE SCALE GENOMIC DNA]</scope>
    <source>
        <strain evidence="2">SN15 / ATCC MYA-4574 / FGSC 10173</strain>
    </source>
</reference>
<name>Q0UNV8_PHANO</name>
<protein>
    <submittedName>
        <fullName evidence="1">Uncharacterized protein</fullName>
    </submittedName>
</protein>
<dbReference type="RefSeq" id="XP_001796924.1">
    <property type="nucleotide sequence ID" value="XM_001796872.1"/>
</dbReference>
<dbReference type="KEGG" id="pno:SNOG_06556"/>
<dbReference type="GeneID" id="5973803"/>
<dbReference type="Proteomes" id="UP000001055">
    <property type="component" value="Unassembled WGS sequence"/>
</dbReference>